<feature type="transmembrane region" description="Helical" evidence="1">
    <location>
        <begin position="141"/>
        <end position="164"/>
    </location>
</feature>
<sequence>MAKKRSVLILSFLILFSIPGLGDAFAHSMFNSAEQSNGGYRVQVATAPEFPQIGEPSQFLVKVTEGFDYEDVDRFTMGMKIFYNGKQVDAIQPTSVEGSHWDFDYVWRNSGNHIVDVYLYDMPNNPEPLSFKFNMGTQSPFGQIFIIAITIGALSMTGVFLYIYMPKIFKKSRL</sequence>
<evidence type="ECO:0000313" key="2">
    <source>
        <dbReference type="EMBL" id="ABX12083.1"/>
    </source>
</evidence>
<dbReference type="GeneID" id="5773498"/>
<dbReference type="EnsemblBacteria" id="ABX12083">
    <property type="protein sequence ID" value="ABX12083"/>
    <property type="gene ID" value="Nmar_0187"/>
</dbReference>
<evidence type="ECO:0000256" key="1">
    <source>
        <dbReference type="SAM" id="Phobius"/>
    </source>
</evidence>
<keyword evidence="1" id="KW-0472">Membrane</keyword>
<keyword evidence="1" id="KW-1133">Transmembrane helix</keyword>
<evidence type="ECO:0000313" key="3">
    <source>
        <dbReference type="Proteomes" id="UP000000792"/>
    </source>
</evidence>
<organism evidence="2 3">
    <name type="scientific">Nitrosopumilus maritimus (strain SCM1)</name>
    <dbReference type="NCBI Taxonomy" id="436308"/>
    <lineage>
        <taxon>Archaea</taxon>
        <taxon>Nitrososphaerota</taxon>
        <taxon>Nitrososphaeria</taxon>
        <taxon>Nitrosopumilales</taxon>
        <taxon>Nitrosopumilaceae</taxon>
        <taxon>Nitrosopumilus</taxon>
    </lineage>
</organism>
<dbReference type="Proteomes" id="UP000000792">
    <property type="component" value="Chromosome"/>
</dbReference>
<keyword evidence="1" id="KW-0812">Transmembrane</keyword>
<keyword evidence="3" id="KW-1185">Reference proteome</keyword>
<dbReference type="HOGENOM" id="CLU_1544140_0_0_2"/>
<accession>A9A1W2</accession>
<protein>
    <submittedName>
        <fullName evidence="2">Uncharacterized protein</fullName>
    </submittedName>
</protein>
<reference evidence="2 3" key="1">
    <citation type="journal article" date="2010" name="Proc. Natl. Acad. Sci. U.S.A.">
        <title>Nitrosopumilus maritimus genome reveals unique mechanisms for nitrification and autotrophy in globally distributed marine crenarchaea.</title>
        <authorList>
            <person name="Walker C.B."/>
            <person name="de la Torre J.R."/>
            <person name="Klotz M.G."/>
            <person name="Urakawa H."/>
            <person name="Pinel N."/>
            <person name="Arp D.J."/>
            <person name="Brochier-Armanet C."/>
            <person name="Chain P.S."/>
            <person name="Chan P.P."/>
            <person name="Gollabgir A."/>
            <person name="Hemp J."/>
            <person name="Hugler M."/>
            <person name="Karr E.A."/>
            <person name="Konneke M."/>
            <person name="Shin M."/>
            <person name="Lawton T.J."/>
            <person name="Lowe T."/>
            <person name="Martens-Habbena W."/>
            <person name="Sayavedra-Soto L.A."/>
            <person name="Lang D."/>
            <person name="Sievert S.M."/>
            <person name="Rosenzweig A.C."/>
            <person name="Manning G."/>
            <person name="Stahl D.A."/>
        </authorList>
    </citation>
    <scope>NUCLEOTIDE SEQUENCE [LARGE SCALE GENOMIC DNA]</scope>
    <source>
        <strain evidence="2 3">SCM1</strain>
    </source>
</reference>
<dbReference type="InParanoid" id="A9A1W2"/>
<dbReference type="OrthoDB" id="10381at2157"/>
<dbReference type="KEGG" id="nmr:Nmar_0187"/>
<dbReference type="EMBL" id="CP000866">
    <property type="protein sequence ID" value="ABX12083.1"/>
    <property type="molecule type" value="Genomic_DNA"/>
</dbReference>
<dbReference type="AlphaFoldDB" id="A9A1W2"/>
<dbReference type="RefSeq" id="WP_012214570.1">
    <property type="nucleotide sequence ID" value="NC_010085.1"/>
</dbReference>
<proteinExistence type="predicted"/>
<name>A9A1W2_NITMS</name>
<dbReference type="eggNOG" id="arCOG08825">
    <property type="taxonomic scope" value="Archaea"/>
</dbReference>
<gene>
    <name evidence="2" type="ordered locus">Nmar_0187</name>
</gene>